<evidence type="ECO:0000256" key="8">
    <source>
        <dbReference type="ARBA" id="ARBA00023065"/>
    </source>
</evidence>
<comment type="subcellular location">
    <subcellularLocation>
        <location evidence="1 12">Cell outer membrane</location>
        <topology evidence="1 12">Multi-pass membrane protein</topology>
    </subcellularLocation>
</comment>
<evidence type="ECO:0000256" key="7">
    <source>
        <dbReference type="ARBA" id="ARBA00023004"/>
    </source>
</evidence>
<evidence type="ECO:0000259" key="17">
    <source>
        <dbReference type="Pfam" id="PF00593"/>
    </source>
</evidence>
<organism evidence="19 20">
    <name type="scientific">Sphingomonas aerolata</name>
    <dbReference type="NCBI Taxonomy" id="185951"/>
    <lineage>
        <taxon>Bacteria</taxon>
        <taxon>Pseudomonadati</taxon>
        <taxon>Pseudomonadota</taxon>
        <taxon>Alphaproteobacteria</taxon>
        <taxon>Sphingomonadales</taxon>
        <taxon>Sphingomonadaceae</taxon>
        <taxon>Sphingomonas</taxon>
    </lineage>
</organism>
<evidence type="ECO:0000256" key="11">
    <source>
        <dbReference type="ARBA" id="ARBA00023237"/>
    </source>
</evidence>
<reference evidence="19 20" key="1">
    <citation type="submission" date="2018-04" db="EMBL/GenBank/DDBJ databases">
        <title>Genomic Encyclopedia of Type Strains, Phase III (KMG-III): the genomes of soil and plant-associated and newly described type strains.</title>
        <authorList>
            <person name="Whitman W."/>
        </authorList>
    </citation>
    <scope>NUCLEOTIDE SEQUENCE [LARGE SCALE GENOMIC DNA]</scope>
    <source>
        <strain evidence="19 20">NW12</strain>
    </source>
</reference>
<keyword evidence="7" id="KW-0408">Iron</keyword>
<dbReference type="PROSITE" id="PS01156">
    <property type="entry name" value="TONB_DEPENDENT_REC_2"/>
    <property type="match status" value="1"/>
</dbReference>
<evidence type="ECO:0000256" key="13">
    <source>
        <dbReference type="PROSITE-ProRule" id="PRU10144"/>
    </source>
</evidence>
<evidence type="ECO:0000313" key="19">
    <source>
        <dbReference type="EMBL" id="PTM45583.1"/>
    </source>
</evidence>
<dbReference type="InterPro" id="IPR010917">
    <property type="entry name" value="TonB_rcpt_CS"/>
</dbReference>
<feature type="signal peptide" evidence="16">
    <location>
        <begin position="1"/>
        <end position="22"/>
    </location>
</feature>
<feature type="domain" description="TonB-dependent receptor-like beta-barrel" evidence="17">
    <location>
        <begin position="372"/>
        <end position="887"/>
    </location>
</feature>
<dbReference type="GO" id="GO:0009279">
    <property type="term" value="C:cell outer membrane"/>
    <property type="evidence" value="ECO:0007669"/>
    <property type="project" value="UniProtKB-SubCell"/>
</dbReference>
<keyword evidence="9 14" id="KW-0798">TonB box</keyword>
<keyword evidence="5 12" id="KW-0812">Transmembrane</keyword>
<dbReference type="InterPro" id="IPR012910">
    <property type="entry name" value="Plug_dom"/>
</dbReference>
<dbReference type="Gene3D" id="2.40.170.20">
    <property type="entry name" value="TonB-dependent receptor, beta-barrel domain"/>
    <property type="match status" value="2"/>
</dbReference>
<protein>
    <submittedName>
        <fullName evidence="19">Outer membrane receptor protein involved in Fe transport</fullName>
    </submittedName>
</protein>
<dbReference type="Pfam" id="PF00593">
    <property type="entry name" value="TonB_dep_Rec_b-barrel"/>
    <property type="match status" value="1"/>
</dbReference>
<feature type="chain" id="PRO_5015480271" evidence="16">
    <location>
        <begin position="23"/>
        <end position="939"/>
    </location>
</feature>
<evidence type="ECO:0000256" key="1">
    <source>
        <dbReference type="ARBA" id="ARBA00004571"/>
    </source>
</evidence>
<evidence type="ECO:0000256" key="15">
    <source>
        <dbReference type="SAM" id="MobiDB-lite"/>
    </source>
</evidence>
<dbReference type="EMBL" id="PZZN01000002">
    <property type="protein sequence ID" value="PTM45583.1"/>
    <property type="molecule type" value="Genomic_DNA"/>
</dbReference>
<evidence type="ECO:0000256" key="10">
    <source>
        <dbReference type="ARBA" id="ARBA00023136"/>
    </source>
</evidence>
<keyword evidence="11 12" id="KW-0998">Cell outer membrane</keyword>
<sequence>MRMTAYLLSAAATIAIAAPAFAQDVPTTQPEAQTVPSNTSGTAAASVDAQQQPVAENANPQPINAGDIVITATRRSERLSNVPIAVSAVGQAALQNSGATDIRQMTQLAPSLLISSTGSEANASARIRGIGTVGDNPGLESSVAVFIDGVYRSRTGSGLNDLGEVDRIEVLRGPQGTLAGRNASAGTINILTKLPSYQFGGYGDATYGNYNNIRIAGGLTGPIIKDKLAFRLDGVFGKRDGYYYDVINQTDYNDRNRYFVRGQLLFEPSSDVSVRLIGDYTRRDEKCCGAVYIDTREKIDPTPGVAGDFAINPAGNRIQQVMQSMGAVFPSQGDPYNRRIANTLGRAYSNITKDYGGSGQIDANLGFAQLTSITAYREYKSGGAADIDYGNLDIGYRADDGNSYRQFHTFSQEVRLNGSLFDDKLDWLVGGYYSKEDLVVADNLKFGTQYGAFAACRIVATVNPAAALRNPANPGCLSAAGRAVLSGQVPGTQPAFGALTGTILSGIDRLSTLNNLGDQRSTYYQDSENYAFFTHNIFKVTDKLSITGGLRYTHEAKDFHADFNNNNTVCPAQQAALSPLLASAAVPASLKTLVGGIVTLTCTGNSTSALNGLDLNDGFKEGEFSGTGIVSYKPRTDTLLYASYSRGYKAGGYNLDRSDLTANVFSSPTNASASRLRFDPETVNSYELGLKFTSAQFTFNVAGFRQEFKNFQLNTFNGTNFIVQNISSCDTSLNGADRDASAATGACTGDVKYGVRSQGVELEAGLFPVRDVAVSLGYTYVDTTFKNNLVGSETGEALDPALFLLSGNTLSNAPKHTVTASGTWTPELGSSGITGLFYIDGRMTSDYNTGSDLFTEKTQDGFFLMNARIGIRGPAQKWAVELWAQNLLDTDYQQVGFNAPFQGAGNLDQVKAFGGVGNQIFTSYLAEPRTYGLTVRTRF</sequence>
<comment type="similarity">
    <text evidence="12 14">Belongs to the TonB-dependent receptor family.</text>
</comment>
<keyword evidence="10 12" id="KW-0472">Membrane</keyword>
<evidence type="ECO:0000256" key="12">
    <source>
        <dbReference type="PROSITE-ProRule" id="PRU01360"/>
    </source>
</evidence>
<proteinExistence type="inferred from homology"/>
<dbReference type="Pfam" id="PF07715">
    <property type="entry name" value="Plug"/>
    <property type="match status" value="1"/>
</dbReference>
<dbReference type="PANTHER" id="PTHR32552">
    <property type="entry name" value="FERRICHROME IRON RECEPTOR-RELATED"/>
    <property type="match status" value="1"/>
</dbReference>
<dbReference type="InterPro" id="IPR039426">
    <property type="entry name" value="TonB-dep_rcpt-like"/>
</dbReference>
<gene>
    <name evidence="19" type="ORF">C8J24_1809</name>
</gene>
<keyword evidence="2 12" id="KW-0813">Transport</keyword>
<dbReference type="GO" id="GO:0006826">
    <property type="term" value="P:iron ion transport"/>
    <property type="evidence" value="ECO:0007669"/>
    <property type="project" value="UniProtKB-KW"/>
</dbReference>
<dbReference type="PANTHER" id="PTHR32552:SF81">
    <property type="entry name" value="TONB-DEPENDENT OUTER MEMBRANE RECEPTOR"/>
    <property type="match status" value="1"/>
</dbReference>
<keyword evidence="8" id="KW-0406">Ion transport</keyword>
<evidence type="ECO:0000256" key="6">
    <source>
        <dbReference type="ARBA" id="ARBA00022729"/>
    </source>
</evidence>
<evidence type="ECO:0000313" key="20">
    <source>
        <dbReference type="Proteomes" id="UP000240996"/>
    </source>
</evidence>
<keyword evidence="6 16" id="KW-0732">Signal</keyword>
<keyword evidence="3 12" id="KW-1134">Transmembrane beta strand</keyword>
<dbReference type="InterPro" id="IPR036942">
    <property type="entry name" value="Beta-barrel_TonB_sf"/>
</dbReference>
<dbReference type="PROSITE" id="PS52016">
    <property type="entry name" value="TONB_DEPENDENT_REC_3"/>
    <property type="match status" value="1"/>
</dbReference>
<feature type="region of interest" description="Disordered" evidence="15">
    <location>
        <begin position="27"/>
        <end position="62"/>
    </location>
</feature>
<evidence type="ECO:0000256" key="14">
    <source>
        <dbReference type="RuleBase" id="RU003357"/>
    </source>
</evidence>
<keyword evidence="19" id="KW-0675">Receptor</keyword>
<evidence type="ECO:0000256" key="5">
    <source>
        <dbReference type="ARBA" id="ARBA00022692"/>
    </source>
</evidence>
<keyword evidence="20" id="KW-1185">Reference proteome</keyword>
<dbReference type="SUPFAM" id="SSF56935">
    <property type="entry name" value="Porins"/>
    <property type="match status" value="1"/>
</dbReference>
<evidence type="ECO:0000259" key="18">
    <source>
        <dbReference type="Pfam" id="PF07715"/>
    </source>
</evidence>
<keyword evidence="4" id="KW-0410">Iron transport</keyword>
<evidence type="ECO:0000256" key="9">
    <source>
        <dbReference type="ARBA" id="ARBA00023077"/>
    </source>
</evidence>
<name>A0A2T4YPZ6_9SPHN</name>
<evidence type="ECO:0000256" key="4">
    <source>
        <dbReference type="ARBA" id="ARBA00022496"/>
    </source>
</evidence>
<feature type="domain" description="TonB-dependent receptor plug" evidence="18">
    <location>
        <begin position="79"/>
        <end position="187"/>
    </location>
</feature>
<accession>A0A2T4YPZ6</accession>
<dbReference type="AlphaFoldDB" id="A0A2T4YPZ6"/>
<evidence type="ECO:0000256" key="2">
    <source>
        <dbReference type="ARBA" id="ARBA00022448"/>
    </source>
</evidence>
<evidence type="ECO:0000256" key="3">
    <source>
        <dbReference type="ARBA" id="ARBA00022452"/>
    </source>
</evidence>
<dbReference type="Proteomes" id="UP000240996">
    <property type="component" value="Unassembled WGS sequence"/>
</dbReference>
<dbReference type="RefSeq" id="WP_107931837.1">
    <property type="nucleotide sequence ID" value="NZ_PZZN01000002.1"/>
</dbReference>
<feature type="short sequence motif" description="TonB C-terminal box" evidence="13">
    <location>
        <begin position="922"/>
        <end position="939"/>
    </location>
</feature>
<dbReference type="InterPro" id="IPR000531">
    <property type="entry name" value="Beta-barrel_TonB"/>
</dbReference>
<comment type="caution">
    <text evidence="19">The sequence shown here is derived from an EMBL/GenBank/DDBJ whole genome shotgun (WGS) entry which is preliminary data.</text>
</comment>
<evidence type="ECO:0000256" key="16">
    <source>
        <dbReference type="SAM" id="SignalP"/>
    </source>
</evidence>